<name>A0A9E8ZAC1_9CYAN</name>
<dbReference type="KEGG" id="tsin:OXH18_20265"/>
<reference evidence="1" key="1">
    <citation type="submission" date="2022-12" db="EMBL/GenBank/DDBJ databases">
        <title>Polyphasic identification of a Novel Hot-Spring Cyanobacterium Ocullathermofonsia sinensis gen nov. sp. nov. and Genomic Insights on its Adaptations to the Thermal Habitat.</title>
        <authorList>
            <person name="Daroch M."/>
            <person name="Tang J."/>
            <person name="Jiang Y."/>
        </authorList>
    </citation>
    <scope>NUCLEOTIDE SEQUENCE</scope>
    <source>
        <strain evidence="1">PKUAC-SCTA174</strain>
    </source>
</reference>
<keyword evidence="2" id="KW-1185">Reference proteome</keyword>
<evidence type="ECO:0000313" key="2">
    <source>
        <dbReference type="Proteomes" id="UP001163152"/>
    </source>
</evidence>
<dbReference type="Proteomes" id="UP001163152">
    <property type="component" value="Chromosome"/>
</dbReference>
<organism evidence="1 2">
    <name type="scientific">Thermocoleostomius sinensis A174</name>
    <dbReference type="NCBI Taxonomy" id="2016057"/>
    <lineage>
        <taxon>Bacteria</taxon>
        <taxon>Bacillati</taxon>
        <taxon>Cyanobacteriota</taxon>
        <taxon>Cyanophyceae</taxon>
        <taxon>Oculatellales</taxon>
        <taxon>Oculatellaceae</taxon>
        <taxon>Thermocoleostomius</taxon>
    </lineage>
</organism>
<dbReference type="AlphaFoldDB" id="A0A9E8ZAC1"/>
<protein>
    <submittedName>
        <fullName evidence="1">Glutaredoxin family protein</fullName>
    </submittedName>
</protein>
<proteinExistence type="predicted"/>
<dbReference type="PANTHER" id="PTHR33558:SF1">
    <property type="entry name" value="GLUTAREDOXIN-LIKE PROTEIN C5ORF63 HOMOLOG"/>
    <property type="match status" value="1"/>
</dbReference>
<dbReference type="SUPFAM" id="SSF52833">
    <property type="entry name" value="Thioredoxin-like"/>
    <property type="match status" value="1"/>
</dbReference>
<dbReference type="RefSeq" id="WP_268609279.1">
    <property type="nucleotide sequence ID" value="NZ_CP113797.1"/>
</dbReference>
<gene>
    <name evidence="1" type="ORF">OXH18_20265</name>
</gene>
<evidence type="ECO:0000313" key="1">
    <source>
        <dbReference type="EMBL" id="WAL59484.1"/>
    </source>
</evidence>
<dbReference type="EMBL" id="CP113797">
    <property type="protein sequence ID" value="WAL59484.1"/>
    <property type="molecule type" value="Genomic_DNA"/>
</dbReference>
<dbReference type="Gene3D" id="3.40.30.10">
    <property type="entry name" value="Glutaredoxin"/>
    <property type="match status" value="1"/>
</dbReference>
<dbReference type="Pfam" id="PF05768">
    <property type="entry name" value="Glrx-like"/>
    <property type="match status" value="1"/>
</dbReference>
<dbReference type="InterPro" id="IPR052565">
    <property type="entry name" value="Glutaredoxin-like_YDR286C"/>
</dbReference>
<accession>A0A9E8ZAC1</accession>
<dbReference type="InterPro" id="IPR036249">
    <property type="entry name" value="Thioredoxin-like_sf"/>
</dbReference>
<dbReference type="InterPro" id="IPR008554">
    <property type="entry name" value="Glutaredoxin-like"/>
</dbReference>
<sequence>MHLILYSKPGCHLCEGLQEKLEQIQVPTIELEIRDITSRDDWFQAYQYEIPVLIWQRPVDAADHKKIGQAEMISIPRPSPRASVQQLSRQLVQLYEQYVG</sequence>
<dbReference type="PANTHER" id="PTHR33558">
    <property type="entry name" value="GLUTAREDOXIN-LIKE PROTEIN C5ORF63 HOMOLOG"/>
    <property type="match status" value="1"/>
</dbReference>